<dbReference type="RefSeq" id="WP_207614196.1">
    <property type="nucleotide sequence ID" value="NZ_JAFNLL010000002.1"/>
</dbReference>
<protein>
    <submittedName>
        <fullName evidence="4">Uncharacterized protein</fullName>
    </submittedName>
</protein>
<proteinExistence type="predicted"/>
<reference evidence="4" key="1">
    <citation type="submission" date="2021-03" db="EMBL/GenBank/DDBJ databases">
        <title>A new species, PO-11, isolated from a karst cave deposit.</title>
        <authorList>
            <person name="Zhaoxiaoyong W."/>
        </authorList>
    </citation>
    <scope>NUCLEOTIDE SEQUENCE</scope>
    <source>
        <strain evidence="4">PO-11</strain>
    </source>
</reference>
<gene>
    <name evidence="4" type="ORF">J1902_00295</name>
</gene>
<sequence length="197" mass="19827">MIRRSSAPSAARRTVLSVPLAGVALALSLCAFPVVAAHAEPACPPGTLICAPTGPGDATESPAPDPAPQPAEKPRPTVSSAPPVVTPPPAPKQEAPQPMQTPVPSATVEETPSPEPTMSETATSSATPSATPSPSSSSNWNTPIDDGKKKAQAAVLASDNGNGPNMFGLFAIMGGVLLVGLGGMAFALWMRNRVAAH</sequence>
<feature type="chain" id="PRO_5038540048" evidence="3">
    <location>
        <begin position="37"/>
        <end position="197"/>
    </location>
</feature>
<evidence type="ECO:0000256" key="2">
    <source>
        <dbReference type="SAM" id="Phobius"/>
    </source>
</evidence>
<keyword evidence="2" id="KW-1133">Transmembrane helix</keyword>
<keyword evidence="3" id="KW-0732">Signal</keyword>
<dbReference type="EMBL" id="JAFNLL010000002">
    <property type="protein sequence ID" value="MBO1266434.1"/>
    <property type="molecule type" value="Genomic_DNA"/>
</dbReference>
<evidence type="ECO:0000256" key="3">
    <source>
        <dbReference type="SAM" id="SignalP"/>
    </source>
</evidence>
<evidence type="ECO:0000256" key="1">
    <source>
        <dbReference type="SAM" id="MobiDB-lite"/>
    </source>
</evidence>
<feature type="region of interest" description="Disordered" evidence="1">
    <location>
        <begin position="54"/>
        <end position="146"/>
    </location>
</feature>
<keyword evidence="5" id="KW-1185">Reference proteome</keyword>
<dbReference type="Proteomes" id="UP000664164">
    <property type="component" value="Unassembled WGS sequence"/>
</dbReference>
<keyword evidence="2" id="KW-0812">Transmembrane</keyword>
<name>A0A939HC43_9MICC</name>
<evidence type="ECO:0000313" key="4">
    <source>
        <dbReference type="EMBL" id="MBO1266434.1"/>
    </source>
</evidence>
<keyword evidence="2" id="KW-0472">Membrane</keyword>
<evidence type="ECO:0000313" key="5">
    <source>
        <dbReference type="Proteomes" id="UP000664164"/>
    </source>
</evidence>
<feature type="signal peptide" evidence="3">
    <location>
        <begin position="1"/>
        <end position="36"/>
    </location>
</feature>
<feature type="transmembrane region" description="Helical" evidence="2">
    <location>
        <begin position="166"/>
        <end position="189"/>
    </location>
</feature>
<accession>A0A939HC43</accession>
<dbReference type="AlphaFoldDB" id="A0A939HC43"/>
<organism evidence="4 5">
    <name type="scientific">Arthrobacter cavernae</name>
    <dbReference type="NCBI Taxonomy" id="2817681"/>
    <lineage>
        <taxon>Bacteria</taxon>
        <taxon>Bacillati</taxon>
        <taxon>Actinomycetota</taxon>
        <taxon>Actinomycetes</taxon>
        <taxon>Micrococcales</taxon>
        <taxon>Micrococcaceae</taxon>
        <taxon>Arthrobacter</taxon>
    </lineage>
</organism>
<feature type="compositionally biased region" description="Low complexity" evidence="1">
    <location>
        <begin position="92"/>
        <end position="138"/>
    </location>
</feature>
<comment type="caution">
    <text evidence="4">The sequence shown here is derived from an EMBL/GenBank/DDBJ whole genome shotgun (WGS) entry which is preliminary data.</text>
</comment>